<dbReference type="GO" id="GO:0000287">
    <property type="term" value="F:magnesium ion binding"/>
    <property type="evidence" value="ECO:0007669"/>
    <property type="project" value="UniProtKB-UniRule"/>
</dbReference>
<dbReference type="EC" id="2.7.1.40" evidence="4 13"/>
<dbReference type="Pfam" id="PF02887">
    <property type="entry name" value="PK_C"/>
    <property type="match status" value="1"/>
</dbReference>
<dbReference type="STRING" id="1123380.SAMN02745199_1331"/>
<sequence length="470" mass="52172">MMRKTRIVATIGPATESEEMLLKLVNKGVNVFRLNSSHDDLETHRNRIRRLKKIRSETKIPFSILIDLSGPKVRTGKLKEEKIYLKEGKTLILTTKDILGTEEIIHVNYPRFPLEVKTHDKILINDGAIELEVLKTTDKDVITKIIRGGIITHHRGVNLPGIDLSISPITEKDKKFIQLAIEENIDYIALSFVRKASDVRLAKSLSNTIPIIAKIETAQALKNLEEIVKEADGIMVARGDLGVEIPLSQVPIVQKEIIETANKYAKPVITATQMLESMINNETPTRAEVSDIANAIFDGTDAIMLSAETSIGNYPIDAVVVMNEVATNTEKYLQKESNGIPWTQKPYIIKNIEDAISKAAFDLAISVNAKLIITPTSTGKTAINVARFRPKVPILAPTPNESTYYRLSLVWGIIPVKINQTLSTDEMISEVMKKSRELGLTRPGDKVIITAGIPWGRPGTTNTVQVHEIL</sequence>
<dbReference type="GO" id="GO:0016301">
    <property type="term" value="F:kinase activity"/>
    <property type="evidence" value="ECO:0007669"/>
    <property type="project" value="UniProtKB-KW"/>
</dbReference>
<dbReference type="NCBIfam" id="NF004978">
    <property type="entry name" value="PRK06354.1"/>
    <property type="match status" value="1"/>
</dbReference>
<dbReference type="Gene3D" id="2.40.33.10">
    <property type="entry name" value="PK beta-barrel domain-like"/>
    <property type="match status" value="1"/>
</dbReference>
<evidence type="ECO:0000256" key="8">
    <source>
        <dbReference type="ARBA" id="ARBA00022777"/>
    </source>
</evidence>
<keyword evidence="12 17" id="KW-0670">Pyruvate</keyword>
<dbReference type="InterPro" id="IPR011037">
    <property type="entry name" value="Pyrv_Knase-like_insert_dom_sf"/>
</dbReference>
<dbReference type="InterPro" id="IPR015793">
    <property type="entry name" value="Pyrv_Knase_brl"/>
</dbReference>
<keyword evidence="18" id="KW-1185">Reference proteome</keyword>
<evidence type="ECO:0000259" key="16">
    <source>
        <dbReference type="Pfam" id="PF02887"/>
    </source>
</evidence>
<evidence type="ECO:0000256" key="13">
    <source>
        <dbReference type="NCBIfam" id="TIGR01064"/>
    </source>
</evidence>
<dbReference type="Pfam" id="PF00224">
    <property type="entry name" value="PK"/>
    <property type="match status" value="1"/>
</dbReference>
<dbReference type="NCBIfam" id="NF004491">
    <property type="entry name" value="PRK05826.1"/>
    <property type="match status" value="1"/>
</dbReference>
<dbReference type="NCBIfam" id="TIGR01064">
    <property type="entry name" value="pyruv_kin"/>
    <property type="match status" value="1"/>
</dbReference>
<dbReference type="SUPFAM" id="SSF52935">
    <property type="entry name" value="PK C-terminal domain-like"/>
    <property type="match status" value="1"/>
</dbReference>
<reference evidence="18" key="1">
    <citation type="submission" date="2016-11" db="EMBL/GenBank/DDBJ databases">
        <authorList>
            <person name="Varghese N."/>
            <person name="Submissions S."/>
        </authorList>
    </citation>
    <scope>NUCLEOTIDE SEQUENCE [LARGE SCALE GENOMIC DNA]</scope>
    <source>
        <strain evidence="18">DSM 15807</strain>
    </source>
</reference>
<evidence type="ECO:0000256" key="12">
    <source>
        <dbReference type="ARBA" id="ARBA00023317"/>
    </source>
</evidence>
<dbReference type="SUPFAM" id="SSF50800">
    <property type="entry name" value="PK beta-barrel domain-like"/>
    <property type="match status" value="1"/>
</dbReference>
<dbReference type="InterPro" id="IPR001697">
    <property type="entry name" value="Pyr_Knase"/>
</dbReference>
<protein>
    <recommendedName>
        <fullName evidence="4 13">Pyruvate kinase</fullName>
        <ecNumber evidence="4 13">2.7.1.40</ecNumber>
    </recommendedName>
</protein>
<dbReference type="EMBL" id="FQXN01000005">
    <property type="protein sequence ID" value="SHH50536.1"/>
    <property type="molecule type" value="Genomic_DNA"/>
</dbReference>
<comment type="pathway">
    <text evidence="2 14">Carbohydrate degradation; glycolysis; pyruvate from D-glyceraldehyde 3-phosphate: step 5/5.</text>
</comment>
<proteinExistence type="inferred from homology"/>
<dbReference type="GO" id="GO:0004743">
    <property type="term" value="F:pyruvate kinase activity"/>
    <property type="evidence" value="ECO:0007669"/>
    <property type="project" value="UniProtKB-UniRule"/>
</dbReference>
<keyword evidence="11 14" id="KW-0324">Glycolysis</keyword>
<evidence type="ECO:0000256" key="11">
    <source>
        <dbReference type="ARBA" id="ARBA00023152"/>
    </source>
</evidence>
<keyword evidence="5 14" id="KW-0808">Transferase</keyword>
<comment type="cofactor">
    <cofactor evidence="1">
        <name>K(+)</name>
        <dbReference type="ChEBI" id="CHEBI:29103"/>
    </cofactor>
</comment>
<dbReference type="InterPro" id="IPR040442">
    <property type="entry name" value="Pyrv_kinase-like_dom_sf"/>
</dbReference>
<comment type="similarity">
    <text evidence="3 14">Belongs to the pyruvate kinase family.</text>
</comment>
<dbReference type="InterPro" id="IPR036918">
    <property type="entry name" value="Pyrv_Knase_C_sf"/>
</dbReference>
<dbReference type="GO" id="GO:0030955">
    <property type="term" value="F:potassium ion binding"/>
    <property type="evidence" value="ECO:0007669"/>
    <property type="project" value="UniProtKB-UniRule"/>
</dbReference>
<dbReference type="PROSITE" id="PS00110">
    <property type="entry name" value="PYRUVATE_KINASE"/>
    <property type="match status" value="1"/>
</dbReference>
<dbReference type="Gene3D" id="3.40.1380.20">
    <property type="entry name" value="Pyruvate kinase, C-terminal domain"/>
    <property type="match status" value="1"/>
</dbReference>
<keyword evidence="10 14" id="KW-0460">Magnesium</keyword>
<dbReference type="FunFam" id="2.40.33.10:FF:000001">
    <property type="entry name" value="Pyruvate kinase"/>
    <property type="match status" value="1"/>
</dbReference>
<dbReference type="GO" id="GO:0005524">
    <property type="term" value="F:ATP binding"/>
    <property type="evidence" value="ECO:0007669"/>
    <property type="project" value="UniProtKB-KW"/>
</dbReference>
<comment type="catalytic activity">
    <reaction evidence="14">
        <text>pyruvate + ATP = phosphoenolpyruvate + ADP + H(+)</text>
        <dbReference type="Rhea" id="RHEA:18157"/>
        <dbReference type="ChEBI" id="CHEBI:15361"/>
        <dbReference type="ChEBI" id="CHEBI:15378"/>
        <dbReference type="ChEBI" id="CHEBI:30616"/>
        <dbReference type="ChEBI" id="CHEBI:58702"/>
        <dbReference type="ChEBI" id="CHEBI:456216"/>
        <dbReference type="EC" id="2.7.1.40"/>
    </reaction>
</comment>
<evidence type="ECO:0000256" key="5">
    <source>
        <dbReference type="ARBA" id="ARBA00022679"/>
    </source>
</evidence>
<organism evidence="17 18">
    <name type="scientific">Thermosipho atlanticus DSM 15807</name>
    <dbReference type="NCBI Taxonomy" id="1123380"/>
    <lineage>
        <taxon>Bacteria</taxon>
        <taxon>Thermotogati</taxon>
        <taxon>Thermotogota</taxon>
        <taxon>Thermotogae</taxon>
        <taxon>Thermotogales</taxon>
        <taxon>Fervidobacteriaceae</taxon>
        <taxon>Thermosipho</taxon>
    </lineage>
</organism>
<dbReference type="InterPro" id="IPR015813">
    <property type="entry name" value="Pyrv/PenolPyrv_kinase-like_dom"/>
</dbReference>
<evidence type="ECO:0000256" key="1">
    <source>
        <dbReference type="ARBA" id="ARBA00001958"/>
    </source>
</evidence>
<evidence type="ECO:0000256" key="14">
    <source>
        <dbReference type="RuleBase" id="RU000504"/>
    </source>
</evidence>
<feature type="domain" description="Pyruvate kinase C-terminal" evidence="16">
    <location>
        <begin position="354"/>
        <end position="467"/>
    </location>
</feature>
<accession>A0A1M5TIL4</accession>
<name>A0A1M5TIL4_9BACT</name>
<dbReference type="UniPathway" id="UPA00109">
    <property type="reaction ID" value="UER00188"/>
</dbReference>
<dbReference type="PANTHER" id="PTHR11817">
    <property type="entry name" value="PYRUVATE KINASE"/>
    <property type="match status" value="1"/>
</dbReference>
<keyword evidence="6" id="KW-0479">Metal-binding</keyword>
<evidence type="ECO:0000256" key="6">
    <source>
        <dbReference type="ARBA" id="ARBA00022723"/>
    </source>
</evidence>
<evidence type="ECO:0000256" key="10">
    <source>
        <dbReference type="ARBA" id="ARBA00022842"/>
    </source>
</evidence>
<evidence type="ECO:0000256" key="9">
    <source>
        <dbReference type="ARBA" id="ARBA00022840"/>
    </source>
</evidence>
<evidence type="ECO:0000256" key="3">
    <source>
        <dbReference type="ARBA" id="ARBA00008663"/>
    </source>
</evidence>
<evidence type="ECO:0000313" key="18">
    <source>
        <dbReference type="Proteomes" id="UP000242592"/>
    </source>
</evidence>
<evidence type="ECO:0000256" key="4">
    <source>
        <dbReference type="ARBA" id="ARBA00012142"/>
    </source>
</evidence>
<keyword evidence="7" id="KW-0547">Nucleotide-binding</keyword>
<dbReference type="InterPro" id="IPR015795">
    <property type="entry name" value="Pyrv_Knase_C"/>
</dbReference>
<feature type="domain" description="Pyruvate kinase barrel" evidence="15">
    <location>
        <begin position="2"/>
        <end position="319"/>
    </location>
</feature>
<gene>
    <name evidence="17" type="ORF">SAMN02745199_1331</name>
</gene>
<dbReference type="SUPFAM" id="SSF51621">
    <property type="entry name" value="Phosphoenolpyruvate/pyruvate domain"/>
    <property type="match status" value="1"/>
</dbReference>
<dbReference type="InterPro" id="IPR015806">
    <property type="entry name" value="Pyrv_Knase_insert_dom_sf"/>
</dbReference>
<keyword evidence="8 14" id="KW-0418">Kinase</keyword>
<dbReference type="PRINTS" id="PR01050">
    <property type="entry name" value="PYRUVTKNASE"/>
</dbReference>
<evidence type="ECO:0000256" key="7">
    <source>
        <dbReference type="ARBA" id="ARBA00022741"/>
    </source>
</evidence>
<dbReference type="Gene3D" id="3.20.20.60">
    <property type="entry name" value="Phosphoenolpyruvate-binding domains"/>
    <property type="match status" value="1"/>
</dbReference>
<evidence type="ECO:0000313" key="17">
    <source>
        <dbReference type="EMBL" id="SHH50536.1"/>
    </source>
</evidence>
<keyword evidence="9" id="KW-0067">ATP-binding</keyword>
<evidence type="ECO:0000259" key="15">
    <source>
        <dbReference type="Pfam" id="PF00224"/>
    </source>
</evidence>
<evidence type="ECO:0000256" key="2">
    <source>
        <dbReference type="ARBA" id="ARBA00004997"/>
    </source>
</evidence>
<dbReference type="AlphaFoldDB" id="A0A1M5TIL4"/>
<dbReference type="Proteomes" id="UP000242592">
    <property type="component" value="Unassembled WGS sequence"/>
</dbReference>
<dbReference type="InterPro" id="IPR018209">
    <property type="entry name" value="Pyrv_Knase_AS"/>
</dbReference>